<dbReference type="InterPro" id="IPR000232">
    <property type="entry name" value="HSF_DNA-bd"/>
</dbReference>
<dbReference type="GO" id="GO:0003700">
    <property type="term" value="F:DNA-binding transcription factor activity"/>
    <property type="evidence" value="ECO:0007669"/>
    <property type="project" value="InterPro"/>
</dbReference>
<dbReference type="FunFam" id="1.10.10.10:FF:000037">
    <property type="entry name" value="Heat stress transcription factor B-4"/>
    <property type="match status" value="1"/>
</dbReference>
<keyword evidence="13" id="KW-1185">Reference proteome</keyword>
<evidence type="ECO:0000256" key="9">
    <source>
        <dbReference type="RuleBase" id="RU004020"/>
    </source>
</evidence>
<keyword evidence="6" id="KW-0238">DNA-binding</keyword>
<keyword evidence="8" id="KW-0539">Nucleus</keyword>
<feature type="region of interest" description="Disordered" evidence="10">
    <location>
        <begin position="304"/>
        <end position="397"/>
    </location>
</feature>
<name>A0A7I8KUU5_SPIIN</name>
<dbReference type="PANTHER" id="PTHR10015">
    <property type="entry name" value="HEAT SHOCK TRANSCRIPTION FACTOR"/>
    <property type="match status" value="1"/>
</dbReference>
<dbReference type="InterPro" id="IPR036390">
    <property type="entry name" value="WH_DNA-bd_sf"/>
</dbReference>
<evidence type="ECO:0000256" key="6">
    <source>
        <dbReference type="ARBA" id="ARBA00023125"/>
    </source>
</evidence>
<organism evidence="12 13">
    <name type="scientific">Spirodela intermedia</name>
    <name type="common">Intermediate duckweed</name>
    <dbReference type="NCBI Taxonomy" id="51605"/>
    <lineage>
        <taxon>Eukaryota</taxon>
        <taxon>Viridiplantae</taxon>
        <taxon>Streptophyta</taxon>
        <taxon>Embryophyta</taxon>
        <taxon>Tracheophyta</taxon>
        <taxon>Spermatophyta</taxon>
        <taxon>Magnoliopsida</taxon>
        <taxon>Liliopsida</taxon>
        <taxon>Araceae</taxon>
        <taxon>Lemnoideae</taxon>
        <taxon>Spirodela</taxon>
    </lineage>
</organism>
<comment type="similarity">
    <text evidence="9">Belongs to the HSF family.</text>
</comment>
<dbReference type="Pfam" id="PF00447">
    <property type="entry name" value="HSF_DNA-bind"/>
    <property type="match status" value="1"/>
</dbReference>
<dbReference type="SMART" id="SM00415">
    <property type="entry name" value="HSF"/>
    <property type="match status" value="1"/>
</dbReference>
<dbReference type="EMBL" id="LR746272">
    <property type="protein sequence ID" value="CAA7401589.1"/>
    <property type="molecule type" value="Genomic_DNA"/>
</dbReference>
<keyword evidence="7" id="KW-0804">Transcription</keyword>
<feature type="domain" description="HSF-type DNA-binding" evidence="11">
    <location>
        <begin position="81"/>
        <end position="105"/>
    </location>
</feature>
<keyword evidence="5" id="KW-0346">Stress response</keyword>
<keyword evidence="4" id="KW-0805">Transcription regulation</keyword>
<dbReference type="Proteomes" id="UP000663760">
    <property type="component" value="Chromosome 9"/>
</dbReference>
<dbReference type="GO" id="GO:0006357">
    <property type="term" value="P:regulation of transcription by RNA polymerase II"/>
    <property type="evidence" value="ECO:0007669"/>
    <property type="project" value="TreeGrafter"/>
</dbReference>
<proteinExistence type="inferred from homology"/>
<comment type="subcellular location">
    <subcellularLocation>
        <location evidence="1">Nucleus</location>
    </subcellularLocation>
</comment>
<dbReference type="PROSITE" id="PS00434">
    <property type="entry name" value="HSF_DOMAIN"/>
    <property type="match status" value="1"/>
</dbReference>
<evidence type="ECO:0000313" key="13">
    <source>
        <dbReference type="Proteomes" id="UP000663760"/>
    </source>
</evidence>
<evidence type="ECO:0000313" key="12">
    <source>
        <dbReference type="EMBL" id="CAA7401589.1"/>
    </source>
</evidence>
<feature type="compositionally biased region" description="Low complexity" evidence="10">
    <location>
        <begin position="312"/>
        <end position="324"/>
    </location>
</feature>
<evidence type="ECO:0000256" key="5">
    <source>
        <dbReference type="ARBA" id="ARBA00023016"/>
    </source>
</evidence>
<sequence>MALAAAPGASPLETCGGSEGGDCGGAATLLTLEPHRAVPAPFLTKTYQLVDDPGTDHVVSWGDDHSTFVVWRPPEFARDILPNYFKHNNFSSFVRQLNTYGFRKIVPERWEFANELFRKGEKHLLCEIHRRKTSSSPSSSPHAPLHLPFQHYHPHTPGANANAAASYFSSFSTSPDEHISPSGGWCDSFSSPISSPRVAPPGSGLLEDNERLRRANAALLSELAHMRKLYNDIIYFVQNHVRPVAPSNAFHSSLLLAPAPPHGFSSGAGAFPQKQPGFYTRQQSQQHYGVKMCLNWSSTTSSSSLTIAEEPSPNNISSNSNSNSSEDDCSDDNDNHNKCSGGSSARPKLFGVALGGTSSGKRPFHSVDPDSLPSPGSKPRLLPGKELGLNLGPPCPC</sequence>
<evidence type="ECO:0000256" key="10">
    <source>
        <dbReference type="SAM" id="MobiDB-lite"/>
    </source>
</evidence>
<dbReference type="PRINTS" id="PR00056">
    <property type="entry name" value="HSFDOMAIN"/>
</dbReference>
<evidence type="ECO:0000256" key="8">
    <source>
        <dbReference type="ARBA" id="ARBA00023242"/>
    </source>
</evidence>
<gene>
    <name evidence="12" type="ORF">SI8410_09012267</name>
</gene>
<dbReference type="AlphaFoldDB" id="A0A7I8KUU5"/>
<protein>
    <recommendedName>
        <fullName evidence="11">HSF-type DNA-binding domain-containing protein</fullName>
    </recommendedName>
</protein>
<dbReference type="PANTHER" id="PTHR10015:SF411">
    <property type="entry name" value="HEAT STRESS TRANSCRIPTION FACTOR B-4A-RELATED"/>
    <property type="match status" value="1"/>
</dbReference>
<evidence type="ECO:0000256" key="1">
    <source>
        <dbReference type="ARBA" id="ARBA00004123"/>
    </source>
</evidence>
<accession>A0A7I8KUU5</accession>
<dbReference type="InterPro" id="IPR036388">
    <property type="entry name" value="WH-like_DNA-bd_sf"/>
</dbReference>
<evidence type="ECO:0000256" key="2">
    <source>
        <dbReference type="ARBA" id="ARBA00011233"/>
    </source>
</evidence>
<evidence type="ECO:0000256" key="7">
    <source>
        <dbReference type="ARBA" id="ARBA00023163"/>
    </source>
</evidence>
<evidence type="ECO:0000256" key="3">
    <source>
        <dbReference type="ARBA" id="ARBA00022553"/>
    </source>
</evidence>
<evidence type="ECO:0000256" key="4">
    <source>
        <dbReference type="ARBA" id="ARBA00023015"/>
    </source>
</evidence>
<dbReference type="OrthoDB" id="60033at2759"/>
<dbReference type="Gene3D" id="1.10.10.10">
    <property type="entry name" value="Winged helix-like DNA-binding domain superfamily/Winged helix DNA-binding domain"/>
    <property type="match status" value="1"/>
</dbReference>
<dbReference type="GO" id="GO:0000978">
    <property type="term" value="F:RNA polymerase II cis-regulatory region sequence-specific DNA binding"/>
    <property type="evidence" value="ECO:0007669"/>
    <property type="project" value="TreeGrafter"/>
</dbReference>
<reference evidence="12" key="1">
    <citation type="submission" date="2020-02" db="EMBL/GenBank/DDBJ databases">
        <authorList>
            <person name="Scholz U."/>
            <person name="Mascher M."/>
            <person name="Fiebig A."/>
        </authorList>
    </citation>
    <scope>NUCLEOTIDE SEQUENCE</scope>
</reference>
<evidence type="ECO:0000259" key="11">
    <source>
        <dbReference type="PROSITE" id="PS00434"/>
    </source>
</evidence>
<comment type="subunit">
    <text evidence="2">Homotrimer.</text>
</comment>
<dbReference type="SUPFAM" id="SSF46785">
    <property type="entry name" value="Winged helix' DNA-binding domain"/>
    <property type="match status" value="1"/>
</dbReference>
<dbReference type="GO" id="GO:0005634">
    <property type="term" value="C:nucleus"/>
    <property type="evidence" value="ECO:0007669"/>
    <property type="project" value="UniProtKB-SubCell"/>
</dbReference>
<keyword evidence="3" id="KW-0597">Phosphoprotein</keyword>